<reference evidence="9 10" key="1">
    <citation type="submission" date="2011-11" db="EMBL/GenBank/DDBJ databases">
        <authorList>
            <person name="Weinstock G."/>
            <person name="Sodergren E."/>
            <person name="Clifton S."/>
            <person name="Fulton L."/>
            <person name="Fulton B."/>
            <person name="Courtney L."/>
            <person name="Fronick C."/>
            <person name="Harrison M."/>
            <person name="Strong C."/>
            <person name="Farmer C."/>
            <person name="Delahaunty K."/>
            <person name="Markovic C."/>
            <person name="Hall O."/>
            <person name="Minx P."/>
            <person name="Tomlinson C."/>
            <person name="Mitreva M."/>
            <person name="Hou S."/>
            <person name="Chen J."/>
            <person name="Wollam A."/>
            <person name="Pepin K.H."/>
            <person name="Johnson M."/>
            <person name="Bhonagiri V."/>
            <person name="Zhang X."/>
            <person name="Suruliraj S."/>
            <person name="Warren W."/>
            <person name="Chinwalla A."/>
            <person name="Mardis E.R."/>
            <person name="Wilson R.K."/>
        </authorList>
    </citation>
    <scope>NUCLEOTIDE SEQUENCE [LARGE SCALE GENOMIC DNA]</scope>
    <source>
        <strain evidence="9 10">YIT 11816</strain>
    </source>
</reference>
<dbReference type="GO" id="GO:0005886">
    <property type="term" value="C:plasma membrane"/>
    <property type="evidence" value="ECO:0007669"/>
    <property type="project" value="UniProtKB-SubCell"/>
</dbReference>
<keyword evidence="7 8" id="KW-0472">Membrane</keyword>
<feature type="transmembrane region" description="Helical" evidence="8">
    <location>
        <begin position="61"/>
        <end position="82"/>
    </location>
</feature>
<evidence type="ECO:0000256" key="1">
    <source>
        <dbReference type="ARBA" id="ARBA00004429"/>
    </source>
</evidence>
<dbReference type="RefSeq" id="WP_008543840.1">
    <property type="nucleotide sequence ID" value="NZ_JH605018.1"/>
</dbReference>
<dbReference type="GO" id="GO:0016036">
    <property type="term" value="P:cellular response to phosphate starvation"/>
    <property type="evidence" value="ECO:0007669"/>
    <property type="project" value="InterPro"/>
</dbReference>
<comment type="caution">
    <text evidence="9">The sequence shown here is derived from an EMBL/GenBank/DDBJ whole genome shotgun (WGS) entry which is preliminary data.</text>
</comment>
<evidence type="ECO:0000256" key="4">
    <source>
        <dbReference type="ARBA" id="ARBA00022475"/>
    </source>
</evidence>
<dbReference type="HOGENOM" id="CLU_120472_2_0_4"/>
<dbReference type="InterPro" id="IPR020948">
    <property type="entry name" value="P_starv_induced_PsiE-like"/>
</dbReference>
<evidence type="ECO:0000313" key="10">
    <source>
        <dbReference type="Proteomes" id="UP000004956"/>
    </source>
</evidence>
<dbReference type="EMBL" id="AFBQ01000371">
    <property type="protein sequence ID" value="EHY30221.1"/>
    <property type="molecule type" value="Genomic_DNA"/>
</dbReference>
<keyword evidence="6 8" id="KW-1133">Transmembrane helix</keyword>
<dbReference type="Proteomes" id="UP000004956">
    <property type="component" value="Unassembled WGS sequence"/>
</dbReference>
<proteinExistence type="inferred from homology"/>
<sequence length="152" mass="15981">METPAMTPFPNDQKSPDELHPKLTAAARPVAALLTYGQAAALIAIALAALAGIGLAVAEMVASRSAGLAELLLLFLYVEILSMVKCSALGTREIPIHTPIMLAVVAVARYIVVDVEHIEGSFLVMASGAILILVCALWVIGRVRAAKDNQSH</sequence>
<protein>
    <recommendedName>
        <fullName evidence="3">Protein PsiE</fullName>
    </recommendedName>
</protein>
<accession>H3KI29</accession>
<keyword evidence="5 8" id="KW-0812">Transmembrane</keyword>
<dbReference type="Pfam" id="PF06146">
    <property type="entry name" value="PsiE"/>
    <property type="match status" value="1"/>
</dbReference>
<dbReference type="PATRIC" id="fig|762967.3.peg.1915"/>
<dbReference type="AlphaFoldDB" id="H3KI29"/>
<dbReference type="InterPro" id="IPR009315">
    <property type="entry name" value="P_starv_induced_PsiE"/>
</dbReference>
<gene>
    <name evidence="9" type="ORF">HMPREF9440_02431</name>
</gene>
<evidence type="ECO:0000256" key="7">
    <source>
        <dbReference type="ARBA" id="ARBA00023136"/>
    </source>
</evidence>
<feature type="transmembrane region" description="Helical" evidence="8">
    <location>
        <begin position="30"/>
        <end position="55"/>
    </location>
</feature>
<organism evidence="9 10">
    <name type="scientific">Sutterella parvirubra YIT 11816</name>
    <dbReference type="NCBI Taxonomy" id="762967"/>
    <lineage>
        <taxon>Bacteria</taxon>
        <taxon>Pseudomonadati</taxon>
        <taxon>Pseudomonadota</taxon>
        <taxon>Betaproteobacteria</taxon>
        <taxon>Burkholderiales</taxon>
        <taxon>Sutterellaceae</taxon>
        <taxon>Sutterella</taxon>
    </lineage>
</organism>
<comment type="subcellular location">
    <subcellularLocation>
        <location evidence="1">Cell inner membrane</location>
        <topology evidence="1">Multi-pass membrane protein</topology>
    </subcellularLocation>
</comment>
<evidence type="ECO:0000256" key="3">
    <source>
        <dbReference type="ARBA" id="ARBA00021903"/>
    </source>
</evidence>
<keyword evidence="4" id="KW-1003">Cell membrane</keyword>
<evidence type="ECO:0000313" key="9">
    <source>
        <dbReference type="EMBL" id="EHY30221.1"/>
    </source>
</evidence>
<evidence type="ECO:0000256" key="6">
    <source>
        <dbReference type="ARBA" id="ARBA00022989"/>
    </source>
</evidence>
<feature type="transmembrane region" description="Helical" evidence="8">
    <location>
        <begin position="94"/>
        <end position="112"/>
    </location>
</feature>
<feature type="transmembrane region" description="Helical" evidence="8">
    <location>
        <begin position="118"/>
        <end position="140"/>
    </location>
</feature>
<evidence type="ECO:0000256" key="8">
    <source>
        <dbReference type="SAM" id="Phobius"/>
    </source>
</evidence>
<name>H3KI29_9BURK</name>
<evidence type="ECO:0000256" key="2">
    <source>
        <dbReference type="ARBA" id="ARBA00005632"/>
    </source>
</evidence>
<dbReference type="PANTHER" id="PTHR37819">
    <property type="entry name" value="PROTEIN PSIE"/>
    <property type="match status" value="1"/>
</dbReference>
<dbReference type="PANTHER" id="PTHR37819:SF1">
    <property type="entry name" value="PROTEIN PSIE"/>
    <property type="match status" value="1"/>
</dbReference>
<comment type="similarity">
    <text evidence="2">Belongs to the PsiE family.</text>
</comment>
<evidence type="ECO:0000256" key="5">
    <source>
        <dbReference type="ARBA" id="ARBA00022692"/>
    </source>
</evidence>
<keyword evidence="10" id="KW-1185">Reference proteome</keyword>
<dbReference type="STRING" id="762967.HMPREF9440_02431"/>